<dbReference type="PANTHER" id="PTHR43572">
    <property type="entry name" value="CHAPERONE PROTEIN CLPD, CHLOROPLASTIC"/>
    <property type="match status" value="1"/>
</dbReference>
<evidence type="ECO:0000259" key="3">
    <source>
        <dbReference type="Pfam" id="PF26587"/>
    </source>
</evidence>
<dbReference type="InterPro" id="IPR051650">
    <property type="entry name" value="SL_signaling_regulator"/>
</dbReference>
<dbReference type="Pfam" id="PF07724">
    <property type="entry name" value="AAA_2"/>
    <property type="match status" value="1"/>
</dbReference>
<dbReference type="Gene3D" id="3.40.50.300">
    <property type="entry name" value="P-loop containing nucleotide triphosphate hydrolases"/>
    <property type="match status" value="1"/>
</dbReference>
<evidence type="ECO:0000313" key="4">
    <source>
        <dbReference type="EMBL" id="CAD1817557.1"/>
    </source>
</evidence>
<name>A0A6V7NG82_ANACO</name>
<dbReference type="InterPro" id="IPR058954">
    <property type="entry name" value="AAA_lid_SMAX1"/>
</dbReference>
<proteinExistence type="predicted"/>
<dbReference type="GO" id="GO:0005524">
    <property type="term" value="F:ATP binding"/>
    <property type="evidence" value="ECO:0007669"/>
    <property type="project" value="InterPro"/>
</dbReference>
<reference evidence="4" key="1">
    <citation type="submission" date="2020-07" db="EMBL/GenBank/DDBJ databases">
        <authorList>
            <person name="Lin J."/>
        </authorList>
    </citation>
    <scope>NUCLEOTIDE SEQUENCE</scope>
</reference>
<accession>A0A6V7NG82</accession>
<dbReference type="AlphaFoldDB" id="A0A6V7NG82"/>
<feature type="domain" description="ATPase AAA-type core" evidence="2">
    <location>
        <begin position="338"/>
        <end position="448"/>
    </location>
</feature>
<dbReference type="Pfam" id="PF26587">
    <property type="entry name" value="AAA_lid_SMAX1"/>
    <property type="match status" value="1"/>
</dbReference>
<dbReference type="EMBL" id="LR862129">
    <property type="protein sequence ID" value="CAD1817557.1"/>
    <property type="molecule type" value="Genomic_DNA"/>
</dbReference>
<protein>
    <submittedName>
        <fullName evidence="4">Uncharacterized protein</fullName>
    </submittedName>
</protein>
<feature type="compositionally biased region" description="Polar residues" evidence="1">
    <location>
        <begin position="174"/>
        <end position="191"/>
    </location>
</feature>
<dbReference type="CDD" id="cd19499">
    <property type="entry name" value="RecA-like_ClpB_Hsp104-like"/>
    <property type="match status" value="1"/>
</dbReference>
<dbReference type="PANTHER" id="PTHR43572:SF38">
    <property type="entry name" value="PROTEIN SMAX1-LIKE 6"/>
    <property type="match status" value="1"/>
</dbReference>
<evidence type="ECO:0000259" key="2">
    <source>
        <dbReference type="Pfam" id="PF07724"/>
    </source>
</evidence>
<dbReference type="InterPro" id="IPR027417">
    <property type="entry name" value="P-loop_NTPase"/>
</dbReference>
<feature type="region of interest" description="Disordered" evidence="1">
    <location>
        <begin position="235"/>
        <end position="255"/>
    </location>
</feature>
<dbReference type="SUPFAM" id="SSF52540">
    <property type="entry name" value="P-loop containing nucleoside triphosphate hydrolases"/>
    <property type="match status" value="1"/>
</dbReference>
<feature type="domain" description="SMAX1-like AAA+ ATPase lid" evidence="3">
    <location>
        <begin position="600"/>
        <end position="645"/>
    </location>
</feature>
<sequence>MVGDEGDGGEDKGSLVVSELTRQHGRILLQATQLDGFVCSVWGFFPSTCESKGLPRTQHSSVLRCQKCHDCYEQEVTAILKEYSSAFEDQDQPNLPSSWLHKPNMVNINDGSDVAKAKDDKSVLNSKITDLQKKWNDYCHRVHRVSHRLDADNHQFFPQFVGVTFISDRESTINQNGSITASPSQRDSASSLPFVPEPRNKDFLSKLHEKISKSEQLDSPSSITSVATDLVLATPKEPPSNEEEHSKEKSGFLQSKKASELLQPSNCSNGASSFDQHCRASSIVQKFDLSNYKSLCADLLEKVGRQEEAISAISRAIVQWRTSERRRGASVKGGIWLSFHGPDRVGKRRVAMALAELVYGSKENFIPIDLSRLDGINRSDISLRGKTSVDLIAGEISKKPSSVIFLDSVEKADFPLQSSLSQAIRTGKFPDSYGREFSTNNAIFVLTTKNIYGKSFSPGIDCCNFSEERVVAAQGLQMKTSVESVPANVSGNNLNGKVLISPRSKHGEKHASLSSVFVSKRKLDFSSDREKEFDSLGTAKRANRASNAFLDLNHPAEEIDLNETSSSSSHENDSLSDDSENWVENLFSSVDEAVNFAAFDFDALADAIIKDITKCFCQTIGSNCMLEIEAKAMDQILATAWVMEDRGGGWRSRAPAVRLISISPG</sequence>
<evidence type="ECO:0000256" key="1">
    <source>
        <dbReference type="SAM" id="MobiDB-lite"/>
    </source>
</evidence>
<dbReference type="GO" id="GO:0016887">
    <property type="term" value="F:ATP hydrolysis activity"/>
    <property type="evidence" value="ECO:0007669"/>
    <property type="project" value="InterPro"/>
</dbReference>
<gene>
    <name evidence="4" type="ORF">CB5_LOCUS768</name>
</gene>
<organism evidence="4">
    <name type="scientific">Ananas comosus var. bracteatus</name>
    <name type="common">red pineapple</name>
    <dbReference type="NCBI Taxonomy" id="296719"/>
    <lineage>
        <taxon>Eukaryota</taxon>
        <taxon>Viridiplantae</taxon>
        <taxon>Streptophyta</taxon>
        <taxon>Embryophyta</taxon>
        <taxon>Tracheophyta</taxon>
        <taxon>Spermatophyta</taxon>
        <taxon>Magnoliopsida</taxon>
        <taxon>Liliopsida</taxon>
        <taxon>Poales</taxon>
        <taxon>Bromeliaceae</taxon>
        <taxon>Bromelioideae</taxon>
        <taxon>Ananas</taxon>
    </lineage>
</organism>
<feature type="region of interest" description="Disordered" evidence="1">
    <location>
        <begin position="174"/>
        <end position="197"/>
    </location>
</feature>
<dbReference type="InterPro" id="IPR003959">
    <property type="entry name" value="ATPase_AAA_core"/>
</dbReference>